<proteinExistence type="predicted"/>
<dbReference type="STRING" id="551996.SAMN05192573_11283"/>
<name>A0A1G8EXR5_9SPHI</name>
<gene>
    <name evidence="1" type="ORF">SAMN05192573_11283</name>
</gene>
<organism evidence="1 2">
    <name type="scientific">Mucilaginibacter gossypii</name>
    <dbReference type="NCBI Taxonomy" id="551996"/>
    <lineage>
        <taxon>Bacteria</taxon>
        <taxon>Pseudomonadati</taxon>
        <taxon>Bacteroidota</taxon>
        <taxon>Sphingobacteriia</taxon>
        <taxon>Sphingobacteriales</taxon>
        <taxon>Sphingobacteriaceae</taxon>
        <taxon>Mucilaginibacter</taxon>
    </lineage>
</organism>
<dbReference type="Proteomes" id="UP000199705">
    <property type="component" value="Unassembled WGS sequence"/>
</dbReference>
<dbReference type="AlphaFoldDB" id="A0A1G8EXR5"/>
<reference evidence="2" key="1">
    <citation type="submission" date="2016-10" db="EMBL/GenBank/DDBJ databases">
        <authorList>
            <person name="Varghese N."/>
            <person name="Submissions S."/>
        </authorList>
    </citation>
    <scope>NUCLEOTIDE SEQUENCE [LARGE SCALE GENOMIC DNA]</scope>
    <source>
        <strain evidence="2">Gh-67</strain>
    </source>
</reference>
<evidence type="ECO:0000313" key="2">
    <source>
        <dbReference type="Proteomes" id="UP000199705"/>
    </source>
</evidence>
<protein>
    <submittedName>
        <fullName evidence="1">Uncharacterized protein</fullName>
    </submittedName>
</protein>
<keyword evidence="2" id="KW-1185">Reference proteome</keyword>
<accession>A0A1G8EXR5</accession>
<sequence length="104" mass="11183">MHFKIHVAQSPGHGFGTVIQYYLITFMSQFSRLTRAEMKNVLGGTAPPPTGQGSCSYFGSCATWPTSSYDPDNTISATIQQTVADEWCEGHDCCTNVDCPGAVG</sequence>
<dbReference type="EMBL" id="FNCG01000012">
    <property type="protein sequence ID" value="SDH74624.1"/>
    <property type="molecule type" value="Genomic_DNA"/>
</dbReference>
<evidence type="ECO:0000313" key="1">
    <source>
        <dbReference type="EMBL" id="SDH74624.1"/>
    </source>
</evidence>